<dbReference type="InterPro" id="IPR018760">
    <property type="entry name" value="DUF2326"/>
</dbReference>
<reference evidence="4 5" key="1">
    <citation type="submission" date="2017-06" db="EMBL/GenBank/DDBJ databases">
        <title>Genome sequencing of cyanobaciteial culture collection at National Institute for Environmental Studies (NIES).</title>
        <authorList>
            <person name="Hirose Y."/>
            <person name="Shimura Y."/>
            <person name="Fujisawa T."/>
            <person name="Nakamura Y."/>
            <person name="Kawachi M."/>
        </authorList>
    </citation>
    <scope>NUCLEOTIDE SEQUENCE [LARGE SCALE GENOMIC DNA]</scope>
    <source>
        <strain evidence="4 5">NIES-23</strain>
    </source>
</reference>
<gene>
    <name evidence="4" type="ORF">NIES23_02440</name>
</gene>
<organism evidence="4 5">
    <name type="scientific">Trichormus variabilis NIES-23</name>
    <dbReference type="NCBI Taxonomy" id="1973479"/>
    <lineage>
        <taxon>Bacteria</taxon>
        <taxon>Bacillati</taxon>
        <taxon>Cyanobacteriota</taxon>
        <taxon>Cyanophyceae</taxon>
        <taxon>Nostocales</taxon>
        <taxon>Nostocaceae</taxon>
        <taxon>Trichormus</taxon>
    </lineage>
</organism>
<evidence type="ECO:0000259" key="3">
    <source>
        <dbReference type="Pfam" id="PF20275"/>
    </source>
</evidence>
<sequence length="583" mass="67557">MIHAVRCNQPSFKTVEFRPGLNIVLADRTEDSGQRDSRNGLGKSTLIEIIHFCLGGTIQKAKGLGSRNLRGWAFSLELTLANQIITVTRNTEDKTEVVIDGNTTNWPIQPKEQEGHKVLSLDDWKAVLGNLTFGLSIDYDKKYKPTFRGLISYFIRRGRDAFSTPFEHHKNQLSWEKQINNSFLLGLAWEDARELQLLNDKQKLITDIKKLKKDTESGVAIGILGSLGELEALKVQVEAQLRERKETLNNFRVAEQYHELEERVNFLTSQIHEATNKNITDQKLLEFYQSSLKSEDEPRPDDIVSIYENAGIELPGLVVRRLEEVEIFHRRLIENRREFLGSEIKRLRRDLVSRENFIREKSNERAELLEVLKTHGALEEYTMLQEIYLDNVANLNEINKRIEELKQFEEERSSLKIEKELLLQRARRDYGERNEQAERAIDLFRINSRFLYDTPGRLIIDVGKNGFTFGVEIGRDGSEGIDKMKIFCYDLMLAQLWSERDPSPRILIHDSTIFDGVDERQISLALQLVDREARSRGFQYICTLNSDMIPQSEFSALDFNFHSFVRLRLTDENEEGRLLGISF</sequence>
<dbReference type="InterPro" id="IPR046919">
    <property type="entry name" value="ABC-3C_CTD10"/>
</dbReference>
<keyword evidence="1" id="KW-0175">Coiled coil</keyword>
<evidence type="ECO:0000256" key="1">
    <source>
        <dbReference type="SAM" id="Coils"/>
    </source>
</evidence>
<evidence type="ECO:0000259" key="2">
    <source>
        <dbReference type="Pfam" id="PF10088"/>
    </source>
</evidence>
<dbReference type="Proteomes" id="UP000217507">
    <property type="component" value="Chromosome"/>
</dbReference>
<dbReference type="EMBL" id="AP018216">
    <property type="protein sequence ID" value="BAY67470.1"/>
    <property type="molecule type" value="Genomic_DNA"/>
</dbReference>
<evidence type="ECO:0000313" key="5">
    <source>
        <dbReference type="Proteomes" id="UP000217507"/>
    </source>
</evidence>
<protein>
    <submittedName>
        <fullName evidence="4">Uncharacterized protein</fullName>
    </submittedName>
</protein>
<dbReference type="Pfam" id="PF20275">
    <property type="entry name" value="CTD10"/>
    <property type="match status" value="1"/>
</dbReference>
<name>A0A1Z4KER6_ANAVA</name>
<feature type="domain" description="ABC-three component systems C-terminal" evidence="3">
    <location>
        <begin position="290"/>
        <end position="386"/>
    </location>
</feature>
<dbReference type="InterPro" id="IPR027417">
    <property type="entry name" value="P-loop_NTPase"/>
</dbReference>
<dbReference type="Pfam" id="PF10088">
    <property type="entry name" value="DUF2326"/>
    <property type="match status" value="1"/>
</dbReference>
<evidence type="ECO:0000313" key="4">
    <source>
        <dbReference type="EMBL" id="BAY67470.1"/>
    </source>
</evidence>
<feature type="coiled-coil region" evidence="1">
    <location>
        <begin position="392"/>
        <end position="425"/>
    </location>
</feature>
<feature type="coiled-coil region" evidence="1">
    <location>
        <begin position="227"/>
        <end position="277"/>
    </location>
</feature>
<feature type="domain" description="DUF2326" evidence="2">
    <location>
        <begin position="448"/>
        <end position="583"/>
    </location>
</feature>
<dbReference type="AlphaFoldDB" id="A0A1Z4KER6"/>
<proteinExistence type="predicted"/>
<accession>A0A1Z4KER6</accession>
<dbReference type="Gene3D" id="3.40.50.300">
    <property type="entry name" value="P-loop containing nucleotide triphosphate hydrolases"/>
    <property type="match status" value="1"/>
</dbReference>